<evidence type="ECO:0000256" key="6">
    <source>
        <dbReference type="ARBA" id="ARBA00023242"/>
    </source>
</evidence>
<dbReference type="GO" id="GO:0003677">
    <property type="term" value="F:DNA binding"/>
    <property type="evidence" value="ECO:0007669"/>
    <property type="project" value="UniProtKB-KW"/>
</dbReference>
<evidence type="ECO:0000256" key="5">
    <source>
        <dbReference type="ARBA" id="ARBA00023125"/>
    </source>
</evidence>
<keyword evidence="3" id="KW-0378">Hydrolase</keyword>
<evidence type="ECO:0000256" key="7">
    <source>
        <dbReference type="SAM" id="MobiDB-lite"/>
    </source>
</evidence>
<dbReference type="GO" id="GO:0000812">
    <property type="term" value="C:Swr1 complex"/>
    <property type="evidence" value="ECO:0007669"/>
    <property type="project" value="TreeGrafter"/>
</dbReference>
<dbReference type="GO" id="GO:0042393">
    <property type="term" value="F:histone binding"/>
    <property type="evidence" value="ECO:0007669"/>
    <property type="project" value="TreeGrafter"/>
</dbReference>
<feature type="compositionally biased region" description="Basic and acidic residues" evidence="7">
    <location>
        <begin position="36"/>
        <end position="49"/>
    </location>
</feature>
<dbReference type="Proteomes" id="UP000887565">
    <property type="component" value="Unplaced"/>
</dbReference>
<evidence type="ECO:0000313" key="9">
    <source>
        <dbReference type="Proteomes" id="UP000887565"/>
    </source>
</evidence>
<dbReference type="AlphaFoldDB" id="A0A915KSR5"/>
<keyword evidence="3" id="KW-0347">Helicase</keyword>
<organism evidence="9 10">
    <name type="scientific">Romanomermis culicivorax</name>
    <name type="common">Nematode worm</name>
    <dbReference type="NCBI Taxonomy" id="13658"/>
    <lineage>
        <taxon>Eukaryota</taxon>
        <taxon>Metazoa</taxon>
        <taxon>Ecdysozoa</taxon>
        <taxon>Nematoda</taxon>
        <taxon>Enoplea</taxon>
        <taxon>Dorylaimia</taxon>
        <taxon>Mermithida</taxon>
        <taxon>Mermithoidea</taxon>
        <taxon>Mermithidae</taxon>
        <taxon>Romanomermis</taxon>
    </lineage>
</organism>
<keyword evidence="6" id="KW-0539">Nucleus</keyword>
<sequence>MDVDDLISSLPPGYLENFGVSSGTQCASIADSSELAELKPENDDSRSLTEESEADNKPGTSGVDESVNFEIFRLESSNSEERQKQLTNIAEAAEKLLPRGFTLDSVNVVTRQPFLLKHELREYQRVGLDWLVTLYDKKLNGILADEMGLGKTIQTIALLAYLACEKSNWGPHLIVVPTTVLLNWEMECKKWCPAFKILTYYGSIKERKEKRKVNFIILWLEFGRNQAQNIKNFKSLRWQMLLNFRTERRLLLTGTPLQNSLMELWSLMHFLMPHIFGSHKDFREWFSNPLTGMIEGSQEYNEQTVKRLHKNLQRHNLLERENSNRFIYQSLCELSRIDKLTKTALEEEPSVPVVVGFSLNEFYTNAAIGHGHKSDRVTKRLQFVLPTNVAGNMDLRQPFFLQMGTPSGIKFIPIKLDSQTTQNANSMTQQNATTSSATAVDSQSKSNDASSQTKEPIVLKLIPQNSAQRHQQVMTFQAAPTVQSGVNLLSSNVPKLLNQIWPDSKKHCDLPVTDKKKLNQMFPGMAVITTKTHLHPKMTDNANYRTTTTNFVPSIGGTGHRVTVHDIIPRTPTVCVFDPKKAQENSQTSKASVPPTSPPKRSLASVVSIISQHVDEAKPSTSCNMGSAFELTSLKRKKVERMVSNFLRVLTENQRRCKETKPVYGENLRRLCCISKTSPLDQFVTSLEQRFESSKPILDRFIVAVPAVKSTSPIALNISKMIDADRKSQENLLNCLKQALHPLLDLLEPVASSLAIQFPELRLIEYDCGNKQSHSNAFTVNLFEKK</sequence>
<dbReference type="InterPro" id="IPR050520">
    <property type="entry name" value="INO80/SWR1_helicase"/>
</dbReference>
<dbReference type="GO" id="GO:0006338">
    <property type="term" value="P:chromatin remodeling"/>
    <property type="evidence" value="ECO:0007669"/>
    <property type="project" value="TreeGrafter"/>
</dbReference>
<dbReference type="Pfam" id="PF00176">
    <property type="entry name" value="SNF2-rel_dom"/>
    <property type="match status" value="2"/>
</dbReference>
<evidence type="ECO:0000256" key="3">
    <source>
        <dbReference type="ARBA" id="ARBA00022806"/>
    </source>
</evidence>
<comment type="subcellular location">
    <subcellularLocation>
        <location evidence="1">Nucleus</location>
    </subcellularLocation>
</comment>
<dbReference type="GO" id="GO:0016887">
    <property type="term" value="F:ATP hydrolysis activity"/>
    <property type="evidence" value="ECO:0007669"/>
    <property type="project" value="TreeGrafter"/>
</dbReference>
<evidence type="ECO:0000256" key="1">
    <source>
        <dbReference type="ARBA" id="ARBA00004123"/>
    </source>
</evidence>
<reference evidence="10" key="1">
    <citation type="submission" date="2022-11" db="UniProtKB">
        <authorList>
            <consortium name="WormBaseParasite"/>
        </authorList>
    </citation>
    <scope>IDENTIFICATION</scope>
</reference>
<dbReference type="GO" id="GO:0005524">
    <property type="term" value="F:ATP binding"/>
    <property type="evidence" value="ECO:0007669"/>
    <property type="project" value="UniProtKB-KW"/>
</dbReference>
<evidence type="ECO:0000256" key="2">
    <source>
        <dbReference type="ARBA" id="ARBA00022741"/>
    </source>
</evidence>
<dbReference type="PANTHER" id="PTHR45685:SF1">
    <property type="entry name" value="HELICASE SRCAP"/>
    <property type="match status" value="1"/>
</dbReference>
<dbReference type="SMART" id="SM00487">
    <property type="entry name" value="DEXDc"/>
    <property type="match status" value="1"/>
</dbReference>
<dbReference type="PROSITE" id="PS51192">
    <property type="entry name" value="HELICASE_ATP_BIND_1"/>
    <property type="match status" value="1"/>
</dbReference>
<keyword evidence="2" id="KW-0547">Nucleotide-binding</keyword>
<dbReference type="PANTHER" id="PTHR45685">
    <property type="entry name" value="HELICASE SRCAP-RELATED"/>
    <property type="match status" value="1"/>
</dbReference>
<feature type="compositionally biased region" description="Polar residues" evidence="7">
    <location>
        <begin position="422"/>
        <end position="431"/>
    </location>
</feature>
<dbReference type="InterPro" id="IPR014001">
    <property type="entry name" value="Helicase_ATP-bd"/>
</dbReference>
<dbReference type="InterPro" id="IPR038718">
    <property type="entry name" value="SNF2-like_sf"/>
</dbReference>
<evidence type="ECO:0000259" key="8">
    <source>
        <dbReference type="PROSITE" id="PS51192"/>
    </source>
</evidence>
<feature type="compositionally biased region" description="Polar residues" evidence="7">
    <location>
        <begin position="440"/>
        <end position="454"/>
    </location>
</feature>
<feature type="region of interest" description="Disordered" evidence="7">
    <location>
        <begin position="33"/>
        <end position="64"/>
    </location>
</feature>
<dbReference type="InterPro" id="IPR000330">
    <property type="entry name" value="SNF2_N"/>
</dbReference>
<feature type="region of interest" description="Disordered" evidence="7">
    <location>
        <begin position="422"/>
        <end position="456"/>
    </location>
</feature>
<dbReference type="WBParaSite" id="nRc.2.0.1.t41526-RA">
    <property type="protein sequence ID" value="nRc.2.0.1.t41526-RA"/>
    <property type="gene ID" value="nRc.2.0.1.g41526"/>
</dbReference>
<proteinExistence type="predicted"/>
<dbReference type="GO" id="GO:0004386">
    <property type="term" value="F:helicase activity"/>
    <property type="evidence" value="ECO:0007669"/>
    <property type="project" value="UniProtKB-KW"/>
</dbReference>
<keyword evidence="4" id="KW-0067">ATP-binding</keyword>
<protein>
    <submittedName>
        <fullName evidence="10">Helicase ATP-binding domain-containing protein</fullName>
    </submittedName>
</protein>
<dbReference type="SUPFAM" id="SSF52540">
    <property type="entry name" value="P-loop containing nucleoside triphosphate hydrolases"/>
    <property type="match status" value="1"/>
</dbReference>
<name>A0A915KSR5_ROMCU</name>
<evidence type="ECO:0000313" key="10">
    <source>
        <dbReference type="WBParaSite" id="nRc.2.0.1.t41526-RA"/>
    </source>
</evidence>
<feature type="region of interest" description="Disordered" evidence="7">
    <location>
        <begin position="579"/>
        <end position="601"/>
    </location>
</feature>
<keyword evidence="9" id="KW-1185">Reference proteome</keyword>
<dbReference type="InterPro" id="IPR027417">
    <property type="entry name" value="P-loop_NTPase"/>
</dbReference>
<accession>A0A915KSR5</accession>
<feature type="domain" description="Helicase ATP-binding" evidence="8">
    <location>
        <begin position="132"/>
        <end position="274"/>
    </location>
</feature>
<evidence type="ECO:0000256" key="4">
    <source>
        <dbReference type="ARBA" id="ARBA00022840"/>
    </source>
</evidence>
<keyword evidence="5" id="KW-0238">DNA-binding</keyword>
<dbReference type="Gene3D" id="3.40.50.10810">
    <property type="entry name" value="Tandem AAA-ATPase domain"/>
    <property type="match status" value="2"/>
</dbReference>